<feature type="compositionally biased region" description="Basic and acidic residues" evidence="1">
    <location>
        <begin position="188"/>
        <end position="201"/>
    </location>
</feature>
<evidence type="ECO:0000256" key="2">
    <source>
        <dbReference type="SAM" id="SignalP"/>
    </source>
</evidence>
<proteinExistence type="predicted"/>
<keyword evidence="2" id="KW-0732">Signal</keyword>
<feature type="compositionally biased region" description="Basic residues" evidence="1">
    <location>
        <begin position="264"/>
        <end position="276"/>
    </location>
</feature>
<feature type="non-terminal residue" evidence="3">
    <location>
        <position position="1"/>
    </location>
</feature>
<dbReference type="EMBL" id="BTSY01000002">
    <property type="protein sequence ID" value="GMT16956.1"/>
    <property type="molecule type" value="Genomic_DNA"/>
</dbReference>
<feature type="compositionally biased region" description="Basic and acidic residues" evidence="1">
    <location>
        <begin position="104"/>
        <end position="138"/>
    </location>
</feature>
<name>A0AAV5VE05_9BILA</name>
<evidence type="ECO:0000256" key="1">
    <source>
        <dbReference type="SAM" id="MobiDB-lite"/>
    </source>
</evidence>
<feature type="signal peptide" evidence="2">
    <location>
        <begin position="1"/>
        <end position="16"/>
    </location>
</feature>
<reference evidence="3" key="1">
    <citation type="submission" date="2023-10" db="EMBL/GenBank/DDBJ databases">
        <title>Genome assembly of Pristionchus species.</title>
        <authorList>
            <person name="Yoshida K."/>
            <person name="Sommer R.J."/>
        </authorList>
    </citation>
    <scope>NUCLEOTIDE SEQUENCE</scope>
    <source>
        <strain evidence="3">RS5133</strain>
    </source>
</reference>
<comment type="caution">
    <text evidence="3">The sequence shown here is derived from an EMBL/GenBank/DDBJ whole genome shotgun (WGS) entry which is preliminary data.</text>
</comment>
<keyword evidence="4" id="KW-1185">Reference proteome</keyword>
<feature type="chain" id="PRO_5043416966" evidence="2">
    <location>
        <begin position="17"/>
        <end position="391"/>
    </location>
</feature>
<feature type="compositionally biased region" description="Basic and acidic residues" evidence="1">
    <location>
        <begin position="250"/>
        <end position="263"/>
    </location>
</feature>
<feature type="compositionally biased region" description="Basic and acidic residues" evidence="1">
    <location>
        <begin position="146"/>
        <end position="180"/>
    </location>
</feature>
<dbReference type="AlphaFoldDB" id="A0AAV5VE05"/>
<gene>
    <name evidence="3" type="ORF">PFISCL1PPCAC_8253</name>
</gene>
<evidence type="ECO:0000313" key="3">
    <source>
        <dbReference type="EMBL" id="GMT16956.1"/>
    </source>
</evidence>
<evidence type="ECO:0000313" key="4">
    <source>
        <dbReference type="Proteomes" id="UP001432322"/>
    </source>
</evidence>
<protein>
    <submittedName>
        <fullName evidence="3">Uncharacterized protein</fullName>
    </submittedName>
</protein>
<feature type="compositionally biased region" description="Basic and acidic residues" evidence="1">
    <location>
        <begin position="229"/>
        <end position="242"/>
    </location>
</feature>
<sequence length="391" mass="44844">LKLVPLLLLLAVAAYANQFDCPADTILRFGVEKRVKELQKDCTVHAQPGQELLCESTAELEKAWKEFVETADEYSKAVKSCRETVERNKQRAGSPVRRRRAHKHDHDDGHDHHDREDGHKHRRDVDHDPTDPNIDHSGHNHAKRHAEHDPNDPNVDHTGHNHSRRSADHDPADPNIDHTGHNHAKRHADHDPNDPNVDHTGHNHRRRSVDDPNDTTIDHTGHNHQRRHADHDPTDPNIDHTGHNHAKRHADHDPNDPNVDHTGHNHRTRRCQHQHRGYREDGSNPCNPPDTHGVHQRHTEDDDRIIRREQRAVDTVLSRVRRGDCSVAGNQELHKLQDKYVKHCERTNICLPDEDLGANAAEDFKKLHKKHAGTYAAYVRELSACYGSLKN</sequence>
<organism evidence="3 4">
    <name type="scientific">Pristionchus fissidentatus</name>
    <dbReference type="NCBI Taxonomy" id="1538716"/>
    <lineage>
        <taxon>Eukaryota</taxon>
        <taxon>Metazoa</taxon>
        <taxon>Ecdysozoa</taxon>
        <taxon>Nematoda</taxon>
        <taxon>Chromadorea</taxon>
        <taxon>Rhabditida</taxon>
        <taxon>Rhabditina</taxon>
        <taxon>Diplogasteromorpha</taxon>
        <taxon>Diplogasteroidea</taxon>
        <taxon>Neodiplogasteridae</taxon>
        <taxon>Pristionchus</taxon>
    </lineage>
</organism>
<feature type="compositionally biased region" description="Basic and acidic residues" evidence="1">
    <location>
        <begin position="78"/>
        <end position="89"/>
    </location>
</feature>
<accession>A0AAV5VE05</accession>
<dbReference type="Proteomes" id="UP001432322">
    <property type="component" value="Unassembled WGS sequence"/>
</dbReference>
<feature type="region of interest" description="Disordered" evidence="1">
    <location>
        <begin position="78"/>
        <end position="301"/>
    </location>
</feature>